<feature type="signal peptide" evidence="1">
    <location>
        <begin position="1"/>
        <end position="18"/>
    </location>
</feature>
<sequence length="283" mass="30609">MSKLFYLIIFFLCPALYAEEDVPKTDIKISAEQYSAMLGRIDFAWSDDVTMSLPAYLLKGASQVSLGVQWADTCSPVNGSTGLNIKVKGFRNKDEQADSLELSNASLFFTTKLWLSVSQSGQSMSTKQQYECDVKGTEYWPVSINNATVSKLILTFEIARPTCSISTLKAVKLPPVSKLSPSSSAELPISVDCSDFTSSPTVFLTLNGGQASDDGSLYDDSNITIEAISDKTGLRWKADGIEKYPVGRVDTVTKITPLVRSSIKEGANAGSYKATATITLGVE</sequence>
<keyword evidence="3" id="KW-1185">Reference proteome</keyword>
<accession>A0AB34CES5</accession>
<protein>
    <recommendedName>
        <fullName evidence="4">Fimbrial protein</fullName>
    </recommendedName>
</protein>
<evidence type="ECO:0008006" key="4">
    <source>
        <dbReference type="Google" id="ProtNLM"/>
    </source>
</evidence>
<keyword evidence="1" id="KW-0732">Signal</keyword>
<feature type="chain" id="PRO_5044243062" description="Fimbrial protein" evidence="1">
    <location>
        <begin position="19"/>
        <end position="283"/>
    </location>
</feature>
<dbReference type="AlphaFoldDB" id="A0AB34CES5"/>
<dbReference type="EMBL" id="VWVM01000028">
    <property type="protein sequence ID" value="KAA6118622.1"/>
    <property type="molecule type" value="Genomic_DNA"/>
</dbReference>
<evidence type="ECO:0000313" key="3">
    <source>
        <dbReference type="Proteomes" id="UP000324255"/>
    </source>
</evidence>
<proteinExistence type="predicted"/>
<name>A0AB34CES5_9GAMM</name>
<dbReference type="Proteomes" id="UP000324255">
    <property type="component" value="Unassembled WGS sequence"/>
</dbReference>
<evidence type="ECO:0000256" key="1">
    <source>
        <dbReference type="SAM" id="SignalP"/>
    </source>
</evidence>
<comment type="caution">
    <text evidence="2">The sequence shown here is derived from an EMBL/GenBank/DDBJ whole genome shotgun (WGS) entry which is preliminary data.</text>
</comment>
<organism evidence="2 3">
    <name type="scientific">Candidatus Pantoea gossypiicola</name>
    <dbReference type="NCBI Taxonomy" id="2608008"/>
    <lineage>
        <taxon>Bacteria</taxon>
        <taxon>Pseudomonadati</taxon>
        <taxon>Pseudomonadota</taxon>
        <taxon>Gammaproteobacteria</taxon>
        <taxon>Enterobacterales</taxon>
        <taxon>Erwiniaceae</taxon>
        <taxon>Pantoea</taxon>
    </lineage>
</organism>
<gene>
    <name evidence="2" type="ORF">F3I20_22125</name>
</gene>
<evidence type="ECO:0000313" key="2">
    <source>
        <dbReference type="EMBL" id="KAA6118622.1"/>
    </source>
</evidence>
<reference evidence="2 3" key="1">
    <citation type="submission" date="2019-09" db="EMBL/GenBank/DDBJ databases">
        <title>Genomic diversity of phyloplane-associated Pantoea species in Pakistan cotton crop.</title>
        <authorList>
            <person name="Tufail M.R."/>
            <person name="Cook D.R."/>
        </authorList>
    </citation>
    <scope>NUCLEOTIDE SEQUENCE [LARGE SCALE GENOMIC DNA]</scope>
    <source>
        <strain evidence="2 3">B_8</strain>
    </source>
</reference>
<dbReference type="RefSeq" id="WP_150016043.1">
    <property type="nucleotide sequence ID" value="NZ_VWVM01000028.1"/>
</dbReference>